<dbReference type="EMBL" id="QXJK01000014">
    <property type="protein sequence ID" value="RIX33581.1"/>
    <property type="molecule type" value="Genomic_DNA"/>
</dbReference>
<keyword evidence="3" id="KW-1185">Reference proteome</keyword>
<evidence type="ECO:0000256" key="1">
    <source>
        <dbReference type="SAM" id="MobiDB-lite"/>
    </source>
</evidence>
<dbReference type="RefSeq" id="WP_119665244.1">
    <property type="nucleotide sequence ID" value="NZ_QXJK01000014.1"/>
</dbReference>
<reference evidence="2 3" key="1">
    <citation type="submission" date="2018-09" db="EMBL/GenBank/DDBJ databases">
        <title>Optimization and identification of Corynebacterium falsenii FN1-14 from fish paste.</title>
        <authorList>
            <person name="Daroonpunt R."/>
            <person name="Tanasupawat S."/>
        </authorList>
    </citation>
    <scope>NUCLEOTIDE SEQUENCE [LARGE SCALE GENOMIC DNA]</scope>
    <source>
        <strain evidence="2 3">FN1-14</strain>
    </source>
</reference>
<name>A0A418Q507_9CORY</name>
<sequence length="73" mass="7829">MQVDKASDSAFIPVRRAPGNTSEIIGVPPNPKIAGQVNLHVDDQGHVTGVELLSARTILPESAWNQADSARRQ</sequence>
<accession>A0A418Q507</accession>
<dbReference type="AlphaFoldDB" id="A0A418Q507"/>
<comment type="caution">
    <text evidence="2">The sequence shown here is derived from an EMBL/GenBank/DDBJ whole genome shotgun (WGS) entry which is preliminary data.</text>
</comment>
<feature type="region of interest" description="Disordered" evidence="1">
    <location>
        <begin position="1"/>
        <end position="29"/>
    </location>
</feature>
<organism evidence="2 3">
    <name type="scientific">Corynebacterium falsenii</name>
    <dbReference type="NCBI Taxonomy" id="108486"/>
    <lineage>
        <taxon>Bacteria</taxon>
        <taxon>Bacillati</taxon>
        <taxon>Actinomycetota</taxon>
        <taxon>Actinomycetes</taxon>
        <taxon>Mycobacteriales</taxon>
        <taxon>Corynebacteriaceae</taxon>
        <taxon>Corynebacterium</taxon>
    </lineage>
</organism>
<proteinExistence type="predicted"/>
<protein>
    <submittedName>
        <fullName evidence="2">DUF2283 domain-containing protein</fullName>
    </submittedName>
</protein>
<dbReference type="Proteomes" id="UP000285278">
    <property type="component" value="Unassembled WGS sequence"/>
</dbReference>
<gene>
    <name evidence="2" type="ORF">D3M95_10135</name>
</gene>
<evidence type="ECO:0000313" key="3">
    <source>
        <dbReference type="Proteomes" id="UP000285278"/>
    </source>
</evidence>
<evidence type="ECO:0000313" key="2">
    <source>
        <dbReference type="EMBL" id="RIX33581.1"/>
    </source>
</evidence>